<protein>
    <submittedName>
        <fullName evidence="1">ABC transporter ATP-binding protein</fullName>
    </submittedName>
</protein>
<gene>
    <name evidence="1" type="ORF">HXO65_07870</name>
</gene>
<reference evidence="1" key="1">
    <citation type="submission" date="2020-04" db="EMBL/GenBank/DDBJ databases">
        <title>Deep metagenomics examines the oral microbiome during advanced dental caries in children, revealing novel taxa and co-occurrences with host molecules.</title>
        <authorList>
            <person name="Baker J.L."/>
            <person name="Morton J.T."/>
            <person name="Dinis M."/>
            <person name="Alvarez R."/>
            <person name="Tran N.C."/>
            <person name="Knight R."/>
            <person name="Edlund A."/>
        </authorList>
    </citation>
    <scope>NUCLEOTIDE SEQUENCE</scope>
    <source>
        <strain evidence="1">JCVI_47_bin.3</strain>
    </source>
</reference>
<keyword evidence="1" id="KW-0067">ATP-binding</keyword>
<proteinExistence type="predicted"/>
<dbReference type="AlphaFoldDB" id="A0A930M0W2"/>
<organism evidence="1 2">
    <name type="scientific">Rothia mucilaginosa</name>
    <dbReference type="NCBI Taxonomy" id="43675"/>
    <lineage>
        <taxon>Bacteria</taxon>
        <taxon>Bacillati</taxon>
        <taxon>Actinomycetota</taxon>
        <taxon>Actinomycetes</taxon>
        <taxon>Micrococcales</taxon>
        <taxon>Micrococcaceae</taxon>
        <taxon>Rothia</taxon>
    </lineage>
</organism>
<evidence type="ECO:0000313" key="1">
    <source>
        <dbReference type="EMBL" id="MBF1674104.1"/>
    </source>
</evidence>
<dbReference type="Proteomes" id="UP000785653">
    <property type="component" value="Unassembled WGS sequence"/>
</dbReference>
<dbReference type="EMBL" id="JABZXS010000163">
    <property type="protein sequence ID" value="MBF1674104.1"/>
    <property type="molecule type" value="Genomic_DNA"/>
</dbReference>
<comment type="caution">
    <text evidence="1">The sequence shown here is derived from an EMBL/GenBank/DDBJ whole genome shotgun (WGS) entry which is preliminary data.</text>
</comment>
<feature type="non-terminal residue" evidence="1">
    <location>
        <position position="1"/>
    </location>
</feature>
<keyword evidence="1" id="KW-0547">Nucleotide-binding</keyword>
<dbReference type="GO" id="GO:0005524">
    <property type="term" value="F:ATP binding"/>
    <property type="evidence" value="ECO:0007669"/>
    <property type="project" value="UniProtKB-KW"/>
</dbReference>
<sequence>DLVSKICDRGVVLEHGNLRFDGPIKEAVKVIRGGD</sequence>
<name>A0A930M0W2_9MICC</name>
<evidence type="ECO:0000313" key="2">
    <source>
        <dbReference type="Proteomes" id="UP000785653"/>
    </source>
</evidence>
<accession>A0A930M0W2</accession>